<evidence type="ECO:0000259" key="8">
    <source>
        <dbReference type="PROSITE" id="PS50928"/>
    </source>
</evidence>
<keyword evidence="10" id="KW-1185">Reference proteome</keyword>
<comment type="similarity">
    <text evidence="7">Belongs to the binding-protein-dependent transport system permease family.</text>
</comment>
<dbReference type="GO" id="GO:0005886">
    <property type="term" value="C:plasma membrane"/>
    <property type="evidence" value="ECO:0007669"/>
    <property type="project" value="UniProtKB-SubCell"/>
</dbReference>
<evidence type="ECO:0000256" key="3">
    <source>
        <dbReference type="ARBA" id="ARBA00022475"/>
    </source>
</evidence>
<evidence type="ECO:0000256" key="6">
    <source>
        <dbReference type="ARBA" id="ARBA00023136"/>
    </source>
</evidence>
<evidence type="ECO:0000313" key="10">
    <source>
        <dbReference type="Proteomes" id="UP000199040"/>
    </source>
</evidence>
<keyword evidence="6 7" id="KW-0472">Membrane</keyword>
<feature type="transmembrane region" description="Helical" evidence="7">
    <location>
        <begin position="207"/>
        <end position="229"/>
    </location>
</feature>
<dbReference type="FunFam" id="1.10.3720.10:FF:000088">
    <property type="entry name" value="Iron(III) ABC transporter, permease protein"/>
    <property type="match status" value="1"/>
</dbReference>
<evidence type="ECO:0000256" key="4">
    <source>
        <dbReference type="ARBA" id="ARBA00022692"/>
    </source>
</evidence>
<name>A0A1I3CPU4_9GAMM</name>
<dbReference type="EMBL" id="FOPY01000009">
    <property type="protein sequence ID" value="SFH76378.1"/>
    <property type="molecule type" value="Genomic_DNA"/>
</dbReference>
<reference evidence="9 10" key="1">
    <citation type="submission" date="2016-10" db="EMBL/GenBank/DDBJ databases">
        <authorList>
            <person name="de Groot N.N."/>
        </authorList>
    </citation>
    <scope>NUCLEOTIDE SEQUENCE [LARGE SCALE GENOMIC DNA]</scope>
    <source>
        <strain evidence="9 10">CGMCC 1.6848</strain>
    </source>
</reference>
<dbReference type="PANTHER" id="PTHR30183">
    <property type="entry name" value="MOLYBDENUM TRANSPORT SYSTEM PERMEASE PROTEIN MODB"/>
    <property type="match status" value="1"/>
</dbReference>
<feature type="transmembrane region" description="Helical" evidence="7">
    <location>
        <begin position="72"/>
        <end position="97"/>
    </location>
</feature>
<accession>A0A1I3CPU4</accession>
<protein>
    <submittedName>
        <fullName evidence="9">Iron(III) transport system permease protein</fullName>
    </submittedName>
</protein>
<feature type="transmembrane region" description="Helical" evidence="7">
    <location>
        <begin position="262"/>
        <end position="280"/>
    </location>
</feature>
<dbReference type="GO" id="GO:0055085">
    <property type="term" value="P:transmembrane transport"/>
    <property type="evidence" value="ECO:0007669"/>
    <property type="project" value="InterPro"/>
</dbReference>
<feature type="transmembrane region" description="Helical" evidence="7">
    <location>
        <begin position="396"/>
        <end position="414"/>
    </location>
</feature>
<dbReference type="CDD" id="cd06261">
    <property type="entry name" value="TM_PBP2"/>
    <property type="match status" value="2"/>
</dbReference>
<evidence type="ECO:0000256" key="1">
    <source>
        <dbReference type="ARBA" id="ARBA00004651"/>
    </source>
</evidence>
<keyword evidence="5 7" id="KW-1133">Transmembrane helix</keyword>
<dbReference type="Proteomes" id="UP000199040">
    <property type="component" value="Unassembled WGS sequence"/>
</dbReference>
<comment type="subcellular location">
    <subcellularLocation>
        <location evidence="1 7">Cell membrane</location>
        <topology evidence="1 7">Multi-pass membrane protein</topology>
    </subcellularLocation>
</comment>
<feature type="transmembrane region" description="Helical" evidence="7">
    <location>
        <begin position="540"/>
        <end position="563"/>
    </location>
</feature>
<keyword evidence="2 7" id="KW-0813">Transport</keyword>
<dbReference type="SUPFAM" id="SSF161098">
    <property type="entry name" value="MetI-like"/>
    <property type="match status" value="2"/>
</dbReference>
<evidence type="ECO:0000256" key="5">
    <source>
        <dbReference type="ARBA" id="ARBA00022989"/>
    </source>
</evidence>
<evidence type="ECO:0000256" key="2">
    <source>
        <dbReference type="ARBA" id="ARBA00022448"/>
    </source>
</evidence>
<feature type="transmembrane region" description="Helical" evidence="7">
    <location>
        <begin position="351"/>
        <end position="375"/>
    </location>
</feature>
<dbReference type="PANTHER" id="PTHR30183:SF2">
    <property type="entry name" value="IRON UTILIZATION PROTEIN"/>
    <property type="match status" value="1"/>
</dbReference>
<keyword evidence="4 7" id="KW-0812">Transmembrane</keyword>
<feature type="transmembrane region" description="Helical" evidence="7">
    <location>
        <begin position="490"/>
        <end position="507"/>
    </location>
</feature>
<dbReference type="PROSITE" id="PS50928">
    <property type="entry name" value="ABC_TM1"/>
    <property type="match status" value="2"/>
</dbReference>
<feature type="transmembrane region" description="Helical" evidence="7">
    <location>
        <begin position="109"/>
        <end position="129"/>
    </location>
</feature>
<evidence type="ECO:0000313" key="9">
    <source>
        <dbReference type="EMBL" id="SFH76378.1"/>
    </source>
</evidence>
<organism evidence="9 10">
    <name type="scientific">Modicisalibacter xianhensis</name>
    <dbReference type="NCBI Taxonomy" id="442341"/>
    <lineage>
        <taxon>Bacteria</taxon>
        <taxon>Pseudomonadati</taxon>
        <taxon>Pseudomonadota</taxon>
        <taxon>Gammaproteobacteria</taxon>
        <taxon>Oceanospirillales</taxon>
        <taxon>Halomonadaceae</taxon>
        <taxon>Modicisalibacter</taxon>
    </lineage>
</organism>
<keyword evidence="3" id="KW-1003">Cell membrane</keyword>
<dbReference type="AlphaFoldDB" id="A0A1I3CPU4"/>
<dbReference type="Gene3D" id="1.10.3720.10">
    <property type="entry name" value="MetI-like"/>
    <property type="match status" value="2"/>
</dbReference>
<feature type="transmembrane region" description="Helical" evidence="7">
    <location>
        <begin position="27"/>
        <end position="52"/>
    </location>
</feature>
<evidence type="ECO:0000256" key="7">
    <source>
        <dbReference type="RuleBase" id="RU363032"/>
    </source>
</evidence>
<sequence length="569" mass="62321">MKGTVAATGELSDVQRKRSVKRAGTHWGWLLSAWAVALLVLLPVLAVVYLALTGRDGGGSIWVHLASTVLPGYVWTSVLLMLGVALLAGSIGVTCAWLTSMYQFPLRRFYEWGLLLPFAVPANVIAYVYTDILEYAGPVQNWLREVFGWTTPRDYWFPEIRSLGGATVMISLVLYPYVFMLARAAFLEQSASLRDASRTLGCNGWQSFWRVSLPSARPAIAVGLALTLMEALNDFGTVDYFAVRTLTAGIFNVWLNMGSVRGAAQIALCLMIFIVGLIWIERHARRRQRQFGKGEQFRHYRRPRLIGVRGGLASLACFLPLGMGFFFPVGVLARHAVVYFEQSWTDRFLEYAYNSLVLASSAALLTLLIGVLLAYAKRLDRTRSVQHAVKLSSLGYAMPGAVIGLGVLVPLAGFDNALDAFMRDTFGISTGLLLTGSMSAIVIGYVVRFLAVSAGAIEASLDKVTPSMDMASRSLGENTLRTLWRVHLPLIRPGLLTAALVVFVDAMKELPATLLLRPFNFDTLATNVYQFASDELLERAALPALVIVAAGVLPVVFISRAIVASRREA</sequence>
<proteinExistence type="inferred from homology"/>
<dbReference type="InterPro" id="IPR035906">
    <property type="entry name" value="MetI-like_sf"/>
</dbReference>
<feature type="domain" description="ABC transmembrane type-1" evidence="8">
    <location>
        <begin position="74"/>
        <end position="279"/>
    </location>
</feature>
<dbReference type="STRING" id="442341.SAMN04487959_10911"/>
<dbReference type="InterPro" id="IPR000515">
    <property type="entry name" value="MetI-like"/>
</dbReference>
<feature type="transmembrane region" description="Helical" evidence="7">
    <location>
        <begin position="306"/>
        <end position="331"/>
    </location>
</feature>
<feature type="domain" description="ABC transmembrane type-1" evidence="8">
    <location>
        <begin position="352"/>
        <end position="558"/>
    </location>
</feature>
<dbReference type="Pfam" id="PF00528">
    <property type="entry name" value="BPD_transp_1"/>
    <property type="match status" value="2"/>
</dbReference>
<feature type="transmembrane region" description="Helical" evidence="7">
    <location>
        <begin position="426"/>
        <end position="447"/>
    </location>
</feature>
<gene>
    <name evidence="9" type="ORF">SAMN04487959_10911</name>
</gene>
<feature type="transmembrane region" description="Helical" evidence="7">
    <location>
        <begin position="163"/>
        <end position="186"/>
    </location>
</feature>
<dbReference type="RefSeq" id="WP_092847048.1">
    <property type="nucleotide sequence ID" value="NZ_FOPY01000009.1"/>
</dbReference>